<evidence type="ECO:0000313" key="2">
    <source>
        <dbReference type="Proteomes" id="UP000075243"/>
    </source>
</evidence>
<dbReference type="EMBL" id="KQ484050">
    <property type="protein sequence ID" value="KYP37976.1"/>
    <property type="molecule type" value="Genomic_DNA"/>
</dbReference>
<dbReference type="InterPro" id="IPR007750">
    <property type="entry name" value="DUF674"/>
</dbReference>
<dbReference type="Pfam" id="PF05056">
    <property type="entry name" value="DUF674"/>
    <property type="match status" value="1"/>
</dbReference>
<dbReference type="Gramene" id="C.cajan_39788.t">
    <property type="protein sequence ID" value="C.cajan_39788.t"/>
    <property type="gene ID" value="C.cajan_39788"/>
</dbReference>
<dbReference type="OMA" id="ANLENEC"/>
<dbReference type="AlphaFoldDB" id="A0A151R648"/>
<name>A0A151R648_CAJCA</name>
<organism evidence="1 2">
    <name type="scientific">Cajanus cajan</name>
    <name type="common">Pigeon pea</name>
    <name type="synonym">Cajanus indicus</name>
    <dbReference type="NCBI Taxonomy" id="3821"/>
    <lineage>
        <taxon>Eukaryota</taxon>
        <taxon>Viridiplantae</taxon>
        <taxon>Streptophyta</taxon>
        <taxon>Embryophyta</taxon>
        <taxon>Tracheophyta</taxon>
        <taxon>Spermatophyta</taxon>
        <taxon>Magnoliopsida</taxon>
        <taxon>eudicotyledons</taxon>
        <taxon>Gunneridae</taxon>
        <taxon>Pentapetalae</taxon>
        <taxon>rosids</taxon>
        <taxon>fabids</taxon>
        <taxon>Fabales</taxon>
        <taxon>Fabaceae</taxon>
        <taxon>Papilionoideae</taxon>
        <taxon>50 kb inversion clade</taxon>
        <taxon>NPAAA clade</taxon>
        <taxon>indigoferoid/millettioid clade</taxon>
        <taxon>Phaseoleae</taxon>
        <taxon>Cajanus</taxon>
    </lineage>
</organism>
<dbReference type="Proteomes" id="UP000075243">
    <property type="component" value="Unassembled WGS sequence"/>
</dbReference>
<dbReference type="PANTHER" id="PTHR33103">
    <property type="entry name" value="OS01G0153900 PROTEIN"/>
    <property type="match status" value="1"/>
</dbReference>
<proteinExistence type="predicted"/>
<evidence type="ECO:0008006" key="3">
    <source>
        <dbReference type="Google" id="ProtNLM"/>
    </source>
</evidence>
<gene>
    <name evidence="1" type="ORF">KK1_040809</name>
</gene>
<reference evidence="1" key="1">
    <citation type="journal article" date="2012" name="Nat. Biotechnol.">
        <title>Draft genome sequence of pigeonpea (Cajanus cajan), an orphan legume crop of resource-poor farmers.</title>
        <authorList>
            <person name="Varshney R.K."/>
            <person name="Chen W."/>
            <person name="Li Y."/>
            <person name="Bharti A.K."/>
            <person name="Saxena R.K."/>
            <person name="Schlueter J.A."/>
            <person name="Donoghue M.T."/>
            <person name="Azam S."/>
            <person name="Fan G."/>
            <person name="Whaley A.M."/>
            <person name="Farmer A.D."/>
            <person name="Sheridan J."/>
            <person name="Iwata A."/>
            <person name="Tuteja R."/>
            <person name="Penmetsa R.V."/>
            <person name="Wu W."/>
            <person name="Upadhyaya H.D."/>
            <person name="Yang S.P."/>
            <person name="Shah T."/>
            <person name="Saxena K.B."/>
            <person name="Michael T."/>
            <person name="McCombie W.R."/>
            <person name="Yang B."/>
            <person name="Zhang G."/>
            <person name="Yang H."/>
            <person name="Wang J."/>
            <person name="Spillane C."/>
            <person name="Cook D.R."/>
            <person name="May G.D."/>
            <person name="Xu X."/>
            <person name="Jackson S.A."/>
        </authorList>
    </citation>
    <scope>NUCLEOTIDE SEQUENCE [LARGE SCALE GENOMIC DNA]</scope>
</reference>
<dbReference type="PANTHER" id="PTHR33103:SF27">
    <property type="entry name" value="OS04G0594700 PROTEIN"/>
    <property type="match status" value="1"/>
</dbReference>
<evidence type="ECO:0000313" key="1">
    <source>
        <dbReference type="EMBL" id="KYP37976.1"/>
    </source>
</evidence>
<sequence length="421" mass="47803">MNKVSVGSLSSLYESVCNMENKHFWTDTCKEMLLQPRSSMESYCHNIKLNIDGTEKTQYFICQNLKCISNPNVGLLSTFKNQKCKCGRLMNRVIHFHSSLAIKNDGYGFVPETAAFIITDDLKVKPDDFQFSCLLMNHRYEDLDAIKLVTVNVTQKDVLDLLKCSLLSTTPLTDVLLLKKQIIDKLQLGFDFGIREHDAKSGIQNMKLKVMLRKSNKLVLFALAEEDFVDFIFSFLTFPLGGVEHMLNGKSCLGSIDNLYKSVLDLDCYRYLRSPDLKEKLVKTPIAHQFKLHNNILPIDEMPSSNYSHFYKYDSSTKTIVDNSFLTALQEYRSKFIGSFYKEVYCPLSYLEPPSSNGSKHGGRAFVKKPSLYMVTDDFVVTPSSSFSAVSFVSNSGVPLSDLEEKVINIGQKEVKHKIHV</sequence>
<protein>
    <recommendedName>
        <fullName evidence="3">DUF674 family protein</fullName>
    </recommendedName>
</protein>
<keyword evidence="2" id="KW-1185">Reference proteome</keyword>
<accession>A0A151R648</accession>